<dbReference type="InterPro" id="IPR016181">
    <property type="entry name" value="Acyl_CoA_acyltransferase"/>
</dbReference>
<feature type="domain" description="N-acetyltransferase" evidence="3">
    <location>
        <begin position="10"/>
        <end position="172"/>
    </location>
</feature>
<dbReference type="AlphaFoldDB" id="A0A9D2IJ06"/>
<gene>
    <name evidence="4" type="ORF">H9817_02920</name>
</gene>
<evidence type="ECO:0000313" key="5">
    <source>
        <dbReference type="Proteomes" id="UP000824017"/>
    </source>
</evidence>
<evidence type="ECO:0000256" key="2">
    <source>
        <dbReference type="ARBA" id="ARBA00023315"/>
    </source>
</evidence>
<dbReference type="CDD" id="cd04301">
    <property type="entry name" value="NAT_SF"/>
    <property type="match status" value="1"/>
</dbReference>
<proteinExistence type="predicted"/>
<accession>A0A9D2IJ06</accession>
<dbReference type="EC" id="2.3.1.-" evidence="4"/>
<evidence type="ECO:0000313" key="4">
    <source>
        <dbReference type="EMBL" id="HIZ12868.1"/>
    </source>
</evidence>
<comment type="caution">
    <text evidence="4">The sequence shown here is derived from an EMBL/GenBank/DDBJ whole genome shotgun (WGS) entry which is preliminary data.</text>
</comment>
<dbReference type="EMBL" id="DXCD01000076">
    <property type="protein sequence ID" value="HIZ12868.1"/>
    <property type="molecule type" value="Genomic_DNA"/>
</dbReference>
<dbReference type="Pfam" id="PF00583">
    <property type="entry name" value="Acetyltransf_1"/>
    <property type="match status" value="1"/>
</dbReference>
<dbReference type="PANTHER" id="PTHR10908">
    <property type="entry name" value="SEROTONIN N-ACETYLTRANSFERASE"/>
    <property type="match status" value="1"/>
</dbReference>
<dbReference type="GO" id="GO:0008080">
    <property type="term" value="F:N-acetyltransferase activity"/>
    <property type="evidence" value="ECO:0007669"/>
    <property type="project" value="UniProtKB-ARBA"/>
</dbReference>
<sequence length="176" mass="20172">MTVKELSEKFEFREIRPDEAEQAAKIEQICFPPNEACTEKMMRERVAAVPDLFLVAVDKEKGRLAGFLNGLATNEKMFSDEFFTDAGLHDPEGENVMLLGLDVLPEYRRKGLASEIMRRYKERENRCGRKRLILTCLGTKVEMYEKMGFRDHGISGSNWGGEEWHEMSCALNVNNS</sequence>
<name>A0A9D2IJ06_9FIRM</name>
<reference evidence="4" key="1">
    <citation type="journal article" date="2021" name="PeerJ">
        <title>Extensive microbial diversity within the chicken gut microbiome revealed by metagenomics and culture.</title>
        <authorList>
            <person name="Gilroy R."/>
            <person name="Ravi A."/>
            <person name="Getino M."/>
            <person name="Pursley I."/>
            <person name="Horton D.L."/>
            <person name="Alikhan N.F."/>
            <person name="Baker D."/>
            <person name="Gharbi K."/>
            <person name="Hall N."/>
            <person name="Watson M."/>
            <person name="Adriaenssens E.M."/>
            <person name="Foster-Nyarko E."/>
            <person name="Jarju S."/>
            <person name="Secka A."/>
            <person name="Antonio M."/>
            <person name="Oren A."/>
            <person name="Chaudhuri R.R."/>
            <person name="La Ragione R."/>
            <person name="Hildebrand F."/>
            <person name="Pallen M.J."/>
        </authorList>
    </citation>
    <scope>NUCLEOTIDE SEQUENCE</scope>
    <source>
        <strain evidence="4">ChiGjej1B1-13045</strain>
    </source>
</reference>
<keyword evidence="2 4" id="KW-0012">Acyltransferase</keyword>
<dbReference type="PROSITE" id="PS51186">
    <property type="entry name" value="GNAT"/>
    <property type="match status" value="1"/>
</dbReference>
<protein>
    <submittedName>
        <fullName evidence="4">GNAT family N-acetyltransferase</fullName>
        <ecNumber evidence="4">2.3.1.-</ecNumber>
    </submittedName>
</protein>
<dbReference type="PANTHER" id="PTHR10908:SF0">
    <property type="entry name" value="SEROTONIN N-ACETYLTRANSFERASE"/>
    <property type="match status" value="1"/>
</dbReference>
<reference evidence="4" key="2">
    <citation type="submission" date="2021-04" db="EMBL/GenBank/DDBJ databases">
        <authorList>
            <person name="Gilroy R."/>
        </authorList>
    </citation>
    <scope>NUCLEOTIDE SEQUENCE</scope>
    <source>
        <strain evidence="4">ChiGjej1B1-13045</strain>
    </source>
</reference>
<dbReference type="Gene3D" id="3.40.630.30">
    <property type="match status" value="1"/>
</dbReference>
<dbReference type="SUPFAM" id="SSF55729">
    <property type="entry name" value="Acyl-CoA N-acyltransferases (Nat)"/>
    <property type="match status" value="1"/>
</dbReference>
<evidence type="ECO:0000259" key="3">
    <source>
        <dbReference type="PROSITE" id="PS51186"/>
    </source>
</evidence>
<keyword evidence="1 4" id="KW-0808">Transferase</keyword>
<dbReference type="InterPro" id="IPR000182">
    <property type="entry name" value="GNAT_dom"/>
</dbReference>
<dbReference type="Proteomes" id="UP000824017">
    <property type="component" value="Unassembled WGS sequence"/>
</dbReference>
<dbReference type="InterPro" id="IPR051635">
    <property type="entry name" value="SNAT-like"/>
</dbReference>
<organism evidence="4 5">
    <name type="scientific">Candidatus Mediterraneibacter stercorigallinarum</name>
    <dbReference type="NCBI Taxonomy" id="2838686"/>
    <lineage>
        <taxon>Bacteria</taxon>
        <taxon>Bacillati</taxon>
        <taxon>Bacillota</taxon>
        <taxon>Clostridia</taxon>
        <taxon>Lachnospirales</taxon>
        <taxon>Lachnospiraceae</taxon>
        <taxon>Mediterraneibacter</taxon>
    </lineage>
</organism>
<evidence type="ECO:0000256" key="1">
    <source>
        <dbReference type="ARBA" id="ARBA00022679"/>
    </source>
</evidence>